<dbReference type="Gene3D" id="4.10.240.10">
    <property type="entry name" value="Zn(2)-C6 fungal-type DNA-binding domain"/>
    <property type="match status" value="1"/>
</dbReference>
<dbReference type="SUPFAM" id="SSF57701">
    <property type="entry name" value="Zn2/Cys6 DNA-binding domain"/>
    <property type="match status" value="1"/>
</dbReference>
<dbReference type="InterPro" id="IPR036864">
    <property type="entry name" value="Zn2-C6_fun-type_DNA-bd_sf"/>
</dbReference>
<gene>
    <name evidence="8" type="ORF">CT0861_05489</name>
</gene>
<dbReference type="InterPro" id="IPR052360">
    <property type="entry name" value="Transcr_Regulatory_Proteins"/>
</dbReference>
<dbReference type="GO" id="GO:0000981">
    <property type="term" value="F:DNA-binding transcription factor activity, RNA polymerase II-specific"/>
    <property type="evidence" value="ECO:0007669"/>
    <property type="project" value="InterPro"/>
</dbReference>
<keyword evidence="4" id="KW-0238">DNA-binding</keyword>
<dbReference type="Pfam" id="PF00172">
    <property type="entry name" value="Zn_clus"/>
    <property type="match status" value="1"/>
</dbReference>
<evidence type="ECO:0000256" key="1">
    <source>
        <dbReference type="ARBA" id="ARBA00022723"/>
    </source>
</evidence>
<dbReference type="Pfam" id="PF11951">
    <property type="entry name" value="Fungal_trans_2"/>
    <property type="match status" value="1"/>
</dbReference>
<dbReference type="GO" id="GO:0008270">
    <property type="term" value="F:zinc ion binding"/>
    <property type="evidence" value="ECO:0007669"/>
    <property type="project" value="InterPro"/>
</dbReference>
<feature type="domain" description="Zn(2)-C6 fungal-type" evidence="7">
    <location>
        <begin position="43"/>
        <end position="71"/>
    </location>
</feature>
<protein>
    <submittedName>
        <fullName evidence="8">C6 zinc finger protein</fullName>
    </submittedName>
</protein>
<dbReference type="PROSITE" id="PS50048">
    <property type="entry name" value="ZN2_CY6_FUNGAL_2"/>
    <property type="match status" value="1"/>
</dbReference>
<evidence type="ECO:0000259" key="7">
    <source>
        <dbReference type="PROSITE" id="PS50048"/>
    </source>
</evidence>
<comment type="caution">
    <text evidence="8">The sequence shown here is derived from an EMBL/GenBank/DDBJ whole genome shotgun (WGS) entry which is preliminary data.</text>
</comment>
<keyword evidence="9" id="KW-1185">Reference proteome</keyword>
<dbReference type="InterPro" id="IPR001138">
    <property type="entry name" value="Zn2Cys6_DnaBD"/>
</dbReference>
<dbReference type="STRING" id="708197.A0A166Z6E9"/>
<keyword evidence="6" id="KW-0539">Nucleus</keyword>
<dbReference type="AlphaFoldDB" id="A0A166Z6E9"/>
<accession>A0A166Z6E9</accession>
<proteinExistence type="predicted"/>
<organism evidence="8 9">
    <name type="scientific">Colletotrichum tofieldiae</name>
    <dbReference type="NCBI Taxonomy" id="708197"/>
    <lineage>
        <taxon>Eukaryota</taxon>
        <taxon>Fungi</taxon>
        <taxon>Dikarya</taxon>
        <taxon>Ascomycota</taxon>
        <taxon>Pezizomycotina</taxon>
        <taxon>Sordariomycetes</taxon>
        <taxon>Hypocreomycetidae</taxon>
        <taxon>Glomerellales</taxon>
        <taxon>Glomerellaceae</taxon>
        <taxon>Colletotrichum</taxon>
        <taxon>Colletotrichum spaethianum species complex</taxon>
    </lineage>
</organism>
<keyword evidence="2" id="KW-0862">Zinc</keyword>
<dbReference type="PROSITE" id="PS00463">
    <property type="entry name" value="ZN2_CY6_FUNGAL_1"/>
    <property type="match status" value="1"/>
</dbReference>
<evidence type="ECO:0000313" key="9">
    <source>
        <dbReference type="Proteomes" id="UP000076552"/>
    </source>
</evidence>
<sequence>MSQTAPFKVPTRCPPTATPDVITFPVAERPKANRRHAPKSRAGCITCKKRRVRCDEGKPTCQNCVKSKRACEGYVQKPTDIETRLRAYRPLFIKPNYETQMFTNQLEKDHFDYWMIFSKKFTLFPSELVTQVIPQIAREEPAIRHAAFAIGAATLGCDSRGLRTSGKGPFVKDAFQHYGRAIQLIRSSESDRRSMPRALLSCLLFVTFESIQGNHRAALTHINHGCSMLDQLMKQGVSGHCPPQLVDEVMSSFQRLTLQSWTVNGYHPPETETWVPWCCRGKRSRYAIDELPDTFNGLSEACRWWEIVQHHIVYHTQMYSSLRFEDVPAHAAMIQLSKEQIKKYRNILDRWRTGLETLDVEMAQSKDGRMQAHLQMLSLKVLHLSFEIYVKTSRYTKTEVLATMTPGFKEIVSMSRTVLEEQSSMDMSKEVFTMDNSPSWSLLSVSTFCVDATVREEAHLLLRDYPRRDGIWDTRLFTAISNVSQDAQTQCNWSCDDHCEAVLLNKESVLYQDDVCRREYGIAGGRWRIVDEQRLPTASE</sequence>
<dbReference type="SMART" id="SM00066">
    <property type="entry name" value="GAL4"/>
    <property type="match status" value="1"/>
</dbReference>
<name>A0A166Z6E9_9PEZI</name>
<dbReference type="InterPro" id="IPR021858">
    <property type="entry name" value="Fun_TF"/>
</dbReference>
<dbReference type="PANTHER" id="PTHR36206:SF4">
    <property type="entry name" value="HYPOTHETICAL CONSERVED PROTEIN (EUROFUNG)-RELATED"/>
    <property type="match status" value="1"/>
</dbReference>
<keyword evidence="3" id="KW-0805">Transcription regulation</keyword>
<evidence type="ECO:0000256" key="4">
    <source>
        <dbReference type="ARBA" id="ARBA00023125"/>
    </source>
</evidence>
<evidence type="ECO:0000256" key="5">
    <source>
        <dbReference type="ARBA" id="ARBA00023163"/>
    </source>
</evidence>
<dbReference type="EMBL" id="LFIV01000002">
    <property type="protein sequence ID" value="KZL78497.1"/>
    <property type="molecule type" value="Genomic_DNA"/>
</dbReference>
<evidence type="ECO:0000313" key="8">
    <source>
        <dbReference type="EMBL" id="KZL78497.1"/>
    </source>
</evidence>
<evidence type="ECO:0000256" key="2">
    <source>
        <dbReference type="ARBA" id="ARBA00022833"/>
    </source>
</evidence>
<reference evidence="8 9" key="1">
    <citation type="submission" date="2015-06" db="EMBL/GenBank/DDBJ databases">
        <title>Survival trade-offs in plant roots during colonization by closely related pathogenic and mutualistic fungi.</title>
        <authorList>
            <person name="Hacquard S."/>
            <person name="Kracher B."/>
            <person name="Hiruma K."/>
            <person name="Weinman A."/>
            <person name="Muench P."/>
            <person name="Garrido Oter R."/>
            <person name="Ver Loren van Themaat E."/>
            <person name="Dallerey J.-F."/>
            <person name="Damm U."/>
            <person name="Henrissat B."/>
            <person name="Lespinet O."/>
            <person name="Thon M."/>
            <person name="Kemen E."/>
            <person name="McHardy A.C."/>
            <person name="Schulze-Lefert P."/>
            <person name="O'Connell R.J."/>
        </authorList>
    </citation>
    <scope>NUCLEOTIDE SEQUENCE [LARGE SCALE GENOMIC DNA]</scope>
    <source>
        <strain evidence="8 9">0861</strain>
    </source>
</reference>
<evidence type="ECO:0000256" key="6">
    <source>
        <dbReference type="ARBA" id="ARBA00023242"/>
    </source>
</evidence>
<keyword evidence="1" id="KW-0479">Metal-binding</keyword>
<keyword evidence="5" id="KW-0804">Transcription</keyword>
<dbReference type="PANTHER" id="PTHR36206">
    <property type="entry name" value="ASPERCRYPTIN BIOSYNTHESIS CLUSTER-SPECIFIC TRANSCRIPTION REGULATOR ATNN-RELATED"/>
    <property type="match status" value="1"/>
</dbReference>
<evidence type="ECO:0000256" key="3">
    <source>
        <dbReference type="ARBA" id="ARBA00023015"/>
    </source>
</evidence>
<dbReference type="CDD" id="cd00067">
    <property type="entry name" value="GAL4"/>
    <property type="match status" value="1"/>
</dbReference>
<dbReference type="Proteomes" id="UP000076552">
    <property type="component" value="Unassembled WGS sequence"/>
</dbReference>
<dbReference type="GO" id="GO:0003677">
    <property type="term" value="F:DNA binding"/>
    <property type="evidence" value="ECO:0007669"/>
    <property type="project" value="UniProtKB-KW"/>
</dbReference>